<dbReference type="RefSeq" id="WP_189539840.1">
    <property type="nucleotide sequence ID" value="NZ_BMZD01000003.1"/>
</dbReference>
<keyword evidence="7 13" id="KW-0554">One-carbon metabolism</keyword>
<reference evidence="16" key="1">
    <citation type="journal article" date="2014" name="Int. J. Syst. Evol. Microbiol.">
        <title>Complete genome sequence of Corynebacterium casei LMG S-19264T (=DSM 44701T), isolated from a smear-ripened cheese.</title>
        <authorList>
            <consortium name="US DOE Joint Genome Institute (JGI-PGF)"/>
            <person name="Walter F."/>
            <person name="Albersmeier A."/>
            <person name="Kalinowski J."/>
            <person name="Ruckert C."/>
        </authorList>
    </citation>
    <scope>NUCLEOTIDE SEQUENCE</scope>
    <source>
        <strain evidence="16">KCTC 32422</strain>
    </source>
</reference>
<keyword evidence="9 13" id="KW-0808">Transferase</keyword>
<dbReference type="GO" id="GO:0004372">
    <property type="term" value="F:glycine hydroxymethyltransferase activity"/>
    <property type="evidence" value="ECO:0007669"/>
    <property type="project" value="UniProtKB-UniRule"/>
</dbReference>
<dbReference type="FunFam" id="3.90.1150.10:FF:000003">
    <property type="entry name" value="Serine hydroxymethyltransferase"/>
    <property type="match status" value="1"/>
</dbReference>
<feature type="site" description="Plays an important role in substrate specificity" evidence="13">
    <location>
        <position position="242"/>
    </location>
</feature>
<evidence type="ECO:0000256" key="13">
    <source>
        <dbReference type="HAMAP-Rule" id="MF_00051"/>
    </source>
</evidence>
<dbReference type="InterPro" id="IPR039429">
    <property type="entry name" value="SHMT-like_dom"/>
</dbReference>
<evidence type="ECO:0000256" key="12">
    <source>
        <dbReference type="ARBA" id="ARBA00057572"/>
    </source>
</evidence>
<dbReference type="GO" id="GO:0005829">
    <property type="term" value="C:cytosol"/>
    <property type="evidence" value="ECO:0007669"/>
    <property type="project" value="TreeGrafter"/>
</dbReference>
<evidence type="ECO:0000313" key="16">
    <source>
        <dbReference type="EMBL" id="GGZ94945.1"/>
    </source>
</evidence>
<evidence type="ECO:0000256" key="4">
    <source>
        <dbReference type="ARBA" id="ARBA00006376"/>
    </source>
</evidence>
<evidence type="ECO:0000256" key="8">
    <source>
        <dbReference type="ARBA" id="ARBA00022605"/>
    </source>
</evidence>
<dbReference type="InterPro" id="IPR001085">
    <property type="entry name" value="Ser_HO-MeTrfase"/>
</dbReference>
<comment type="subunit">
    <text evidence="5 13">Homodimer.</text>
</comment>
<gene>
    <name evidence="13 16" type="primary">glyA</name>
    <name evidence="16" type="ORF">GCM10011617_13590</name>
</gene>
<feature type="modified residue" description="N6-(pyridoxal phosphate)lysine" evidence="13 14">
    <location>
        <position position="243"/>
    </location>
</feature>
<dbReference type="Pfam" id="PF00464">
    <property type="entry name" value="SHMT"/>
    <property type="match status" value="1"/>
</dbReference>
<protein>
    <recommendedName>
        <fullName evidence="13">Serine hydroxymethyltransferase</fullName>
        <shortName evidence="13">SHMT</shortName>
        <shortName evidence="13">Serine methylase</shortName>
        <ecNumber evidence="13">2.1.2.1</ecNumber>
    </recommendedName>
</protein>
<feature type="binding site" evidence="13">
    <location>
        <begin position="138"/>
        <end position="140"/>
    </location>
    <ligand>
        <name>(6S)-5,6,7,8-tetrahydrofolate</name>
        <dbReference type="ChEBI" id="CHEBI:57453"/>
    </ligand>
</feature>
<dbReference type="InterPro" id="IPR015422">
    <property type="entry name" value="PyrdxlP-dep_Trfase_small"/>
</dbReference>
<comment type="pathway">
    <text evidence="13">Amino-acid biosynthesis; glycine biosynthesis; glycine from L-serine: step 1/1.</text>
</comment>
<keyword evidence="8 13" id="KW-0028">Amino-acid biosynthesis</keyword>
<feature type="binding site" evidence="13">
    <location>
        <begin position="367"/>
        <end position="369"/>
    </location>
    <ligand>
        <name>(6S)-5,6,7,8-tetrahydrofolate</name>
        <dbReference type="ChEBI" id="CHEBI:57453"/>
    </ligand>
</feature>
<evidence type="ECO:0000256" key="2">
    <source>
        <dbReference type="ARBA" id="ARBA00001933"/>
    </source>
</evidence>
<dbReference type="Proteomes" id="UP000634139">
    <property type="component" value="Unassembled WGS sequence"/>
</dbReference>
<feature type="binding site" evidence="13">
    <location>
        <position position="134"/>
    </location>
    <ligand>
        <name>(6S)-5,6,7,8-tetrahydrofolate</name>
        <dbReference type="ChEBI" id="CHEBI:57453"/>
    </ligand>
</feature>
<dbReference type="SUPFAM" id="SSF53383">
    <property type="entry name" value="PLP-dependent transferases"/>
    <property type="match status" value="1"/>
</dbReference>
<keyword evidence="10 13" id="KW-0663">Pyridoxal phosphate</keyword>
<evidence type="ECO:0000256" key="14">
    <source>
        <dbReference type="PIRSR" id="PIRSR000412-50"/>
    </source>
</evidence>
<evidence type="ECO:0000256" key="9">
    <source>
        <dbReference type="ARBA" id="ARBA00022679"/>
    </source>
</evidence>
<proteinExistence type="inferred from homology"/>
<dbReference type="EMBL" id="BMZD01000003">
    <property type="protein sequence ID" value="GGZ94945.1"/>
    <property type="molecule type" value="Genomic_DNA"/>
</dbReference>
<dbReference type="PANTHER" id="PTHR11680">
    <property type="entry name" value="SERINE HYDROXYMETHYLTRANSFERASE"/>
    <property type="match status" value="1"/>
</dbReference>
<comment type="pathway">
    <text evidence="13">One-carbon metabolism; tetrahydrofolate interconversion.</text>
</comment>
<dbReference type="PIRSF" id="PIRSF000412">
    <property type="entry name" value="SHMT"/>
    <property type="match status" value="1"/>
</dbReference>
<dbReference type="InterPro" id="IPR015424">
    <property type="entry name" value="PyrdxlP-dep_Trfase"/>
</dbReference>
<comment type="subcellular location">
    <subcellularLocation>
        <location evidence="3 13">Cytoplasm</location>
    </subcellularLocation>
</comment>
<dbReference type="FunFam" id="3.40.640.10:FF:000001">
    <property type="entry name" value="Serine hydroxymethyltransferase"/>
    <property type="match status" value="1"/>
</dbReference>
<dbReference type="Gene3D" id="3.90.1150.10">
    <property type="entry name" value="Aspartate Aminotransferase, domain 1"/>
    <property type="match status" value="1"/>
</dbReference>
<comment type="caution">
    <text evidence="16">The sequence shown here is derived from an EMBL/GenBank/DDBJ whole genome shotgun (WGS) entry which is preliminary data.</text>
</comment>
<dbReference type="PROSITE" id="PS00096">
    <property type="entry name" value="SHMT"/>
    <property type="match status" value="1"/>
</dbReference>
<evidence type="ECO:0000256" key="3">
    <source>
        <dbReference type="ARBA" id="ARBA00004496"/>
    </source>
</evidence>
<keyword evidence="17" id="KW-1185">Reference proteome</keyword>
<evidence type="ECO:0000256" key="10">
    <source>
        <dbReference type="ARBA" id="ARBA00022898"/>
    </source>
</evidence>
<dbReference type="Gene3D" id="3.40.640.10">
    <property type="entry name" value="Type I PLP-dependent aspartate aminotransferase-like (Major domain)"/>
    <property type="match status" value="1"/>
</dbReference>
<dbReference type="GO" id="GO:0035999">
    <property type="term" value="P:tetrahydrofolate interconversion"/>
    <property type="evidence" value="ECO:0007669"/>
    <property type="project" value="UniProtKB-UniRule"/>
</dbReference>
<comment type="catalytic activity">
    <reaction evidence="1 13">
        <text>(6R)-5,10-methylene-5,6,7,8-tetrahydrofolate + glycine + H2O = (6S)-5,6,7,8-tetrahydrofolate + L-serine</text>
        <dbReference type="Rhea" id="RHEA:15481"/>
        <dbReference type="ChEBI" id="CHEBI:15377"/>
        <dbReference type="ChEBI" id="CHEBI:15636"/>
        <dbReference type="ChEBI" id="CHEBI:33384"/>
        <dbReference type="ChEBI" id="CHEBI:57305"/>
        <dbReference type="ChEBI" id="CHEBI:57453"/>
        <dbReference type="EC" id="2.1.2.1"/>
    </reaction>
</comment>
<feature type="domain" description="Serine hydroxymethyltransferase-like" evidence="15">
    <location>
        <begin position="21"/>
        <end position="398"/>
    </location>
</feature>
<dbReference type="EC" id="2.1.2.1" evidence="13"/>
<evidence type="ECO:0000256" key="11">
    <source>
        <dbReference type="ARBA" id="ARBA00051216"/>
    </source>
</evidence>
<comment type="cofactor">
    <cofactor evidence="2 13 14">
        <name>pyridoxal 5'-phosphate</name>
        <dbReference type="ChEBI" id="CHEBI:597326"/>
    </cofactor>
</comment>
<dbReference type="GO" id="GO:0030170">
    <property type="term" value="F:pyridoxal phosphate binding"/>
    <property type="evidence" value="ECO:0007669"/>
    <property type="project" value="UniProtKB-UniRule"/>
</dbReference>
<dbReference type="PANTHER" id="PTHR11680:SF35">
    <property type="entry name" value="SERINE HYDROXYMETHYLTRANSFERASE 1"/>
    <property type="match status" value="1"/>
</dbReference>
<dbReference type="CDD" id="cd00378">
    <property type="entry name" value="SHMT"/>
    <property type="match status" value="1"/>
</dbReference>
<dbReference type="HAMAP" id="MF_00051">
    <property type="entry name" value="SHMT"/>
    <property type="match status" value="1"/>
</dbReference>
<name>A0A918VFY5_9SPHN</name>
<dbReference type="GO" id="GO:0050413">
    <property type="term" value="F:D-alanine 2-hydroxymethyltransferase activity"/>
    <property type="evidence" value="ECO:0007669"/>
    <property type="project" value="UniProtKB-EC"/>
</dbReference>
<reference evidence="16" key="2">
    <citation type="submission" date="2020-09" db="EMBL/GenBank/DDBJ databases">
        <authorList>
            <person name="Sun Q."/>
            <person name="Kim S."/>
        </authorList>
    </citation>
    <scope>NUCLEOTIDE SEQUENCE</scope>
    <source>
        <strain evidence="16">KCTC 32422</strain>
    </source>
</reference>
<evidence type="ECO:0000259" key="15">
    <source>
        <dbReference type="Pfam" id="PF00464"/>
    </source>
</evidence>
<dbReference type="AlphaFoldDB" id="A0A918VFY5"/>
<evidence type="ECO:0000256" key="1">
    <source>
        <dbReference type="ARBA" id="ARBA00001528"/>
    </source>
</evidence>
<organism evidence="16 17">
    <name type="scientific">Novosphingobium arvoryzae</name>
    <dbReference type="NCBI Taxonomy" id="1256514"/>
    <lineage>
        <taxon>Bacteria</taxon>
        <taxon>Pseudomonadati</taxon>
        <taxon>Pseudomonadota</taxon>
        <taxon>Alphaproteobacteria</taxon>
        <taxon>Sphingomonadales</taxon>
        <taxon>Sphingomonadaceae</taxon>
        <taxon>Novosphingobium</taxon>
    </lineage>
</organism>
<comment type="catalytic activity">
    <reaction evidence="11">
        <text>(6R)-5,10-methylene-5,6,7,8-tetrahydrofolate + D-alanine + H2O = 2-methylserine + (6S)-5,6,7,8-tetrahydrofolate</text>
        <dbReference type="Rhea" id="RHEA:10064"/>
        <dbReference type="ChEBI" id="CHEBI:15377"/>
        <dbReference type="ChEBI" id="CHEBI:15636"/>
        <dbReference type="ChEBI" id="CHEBI:57416"/>
        <dbReference type="ChEBI" id="CHEBI:57453"/>
        <dbReference type="ChEBI" id="CHEBI:58275"/>
        <dbReference type="EC" id="2.1.2.7"/>
    </reaction>
</comment>
<dbReference type="NCBIfam" id="NF000586">
    <property type="entry name" value="PRK00011.1"/>
    <property type="match status" value="1"/>
</dbReference>
<sequence>MTVIADAQPEIRSKGFFTAHLAETDPEVHAAIRGELGRQQHKIELIASENITSLAVLEATGSVFTNKYAEGYPGKRYYGGCEYADVVENLAIERAKQLFGCQFANVQPNSGSQMNQAVFLALLNPGDTFMGLDLNSGGHLTHGSPVNMSGKWFNPVAYGVRKDDEQLDMEAVERLAHEHKPKLIIAGGTAYSRVWDFQKFREIADAVGAYLLVDMSHFSGLVAGGAHPSPFPHAHVVTSTTHKSLRGPRSGIILTNDEALAKKFNTAVFPGLQGGPLVHVIAAKAVAFKEALQPEFKAYAAQIVANARALASSLADNGLRIVSGGTDNHLMLVDLTAKDVTGKAAEKGLDRAYLTCNKNGIPYDTRSPFVTSGIRLGTPAGTTRGFREEEFRTIGALIAEVVDGLSRNGEEGDGQVEARVRARVEELCSRFPIYPEL</sequence>
<dbReference type="InterPro" id="IPR049943">
    <property type="entry name" value="Ser_HO-MeTrfase-like"/>
</dbReference>
<evidence type="ECO:0000313" key="17">
    <source>
        <dbReference type="Proteomes" id="UP000634139"/>
    </source>
</evidence>
<dbReference type="InterPro" id="IPR019798">
    <property type="entry name" value="Ser_HO-MeTrfase_PLP_BS"/>
</dbReference>
<accession>A0A918VFY5</accession>
<dbReference type="InterPro" id="IPR015421">
    <property type="entry name" value="PyrdxlP-dep_Trfase_major"/>
</dbReference>
<evidence type="ECO:0000256" key="6">
    <source>
        <dbReference type="ARBA" id="ARBA00022490"/>
    </source>
</evidence>
<evidence type="ECO:0000256" key="7">
    <source>
        <dbReference type="ARBA" id="ARBA00022563"/>
    </source>
</evidence>
<comment type="function">
    <text evidence="12">Catalyzes the reversible interconversion of alpha-methyl-L-serine to D-alanine with tetrahydrofolate (THF) serving as the one-carbon carrier. Cannot use alpha-methyl-D-serine, L-serine, D-serine or L-alanine.</text>
</comment>
<comment type="function">
    <text evidence="13">Catalyzes the reversible interconversion of serine and glycine with tetrahydrofolate (THF) serving as the one-carbon carrier. This reaction serves as the major source of one-carbon groups required for the biosynthesis of purines, thymidylate, methionine, and other important biomolecules. Also exhibits THF-independent aldolase activity toward beta-hydroxyamino acids, producing glycine and aldehydes, via a retro-aldol mechanism.</text>
</comment>
<keyword evidence="6 13" id="KW-0963">Cytoplasm</keyword>
<dbReference type="GO" id="GO:0019264">
    <property type="term" value="P:glycine biosynthetic process from serine"/>
    <property type="evidence" value="ECO:0007669"/>
    <property type="project" value="UniProtKB-UniRule"/>
</dbReference>
<evidence type="ECO:0000256" key="5">
    <source>
        <dbReference type="ARBA" id="ARBA00011738"/>
    </source>
</evidence>
<feature type="binding site" evidence="13">
    <location>
        <position position="258"/>
    </location>
    <ligand>
        <name>(6S)-5,6,7,8-tetrahydrofolate</name>
        <dbReference type="ChEBI" id="CHEBI:57453"/>
    </ligand>
</feature>
<comment type="similarity">
    <text evidence="4 13">Belongs to the SHMT family.</text>
</comment>